<dbReference type="EMBL" id="QPFP01000027">
    <property type="protein sequence ID" value="TEB29576.1"/>
    <property type="molecule type" value="Genomic_DNA"/>
</dbReference>
<gene>
    <name evidence="1" type="ORF">FA13DRAFT_1734788</name>
</gene>
<organism evidence="1 2">
    <name type="scientific">Coprinellus micaceus</name>
    <name type="common">Glistening ink-cap mushroom</name>
    <name type="synonym">Coprinus micaceus</name>
    <dbReference type="NCBI Taxonomy" id="71717"/>
    <lineage>
        <taxon>Eukaryota</taxon>
        <taxon>Fungi</taxon>
        <taxon>Dikarya</taxon>
        <taxon>Basidiomycota</taxon>
        <taxon>Agaricomycotina</taxon>
        <taxon>Agaricomycetes</taxon>
        <taxon>Agaricomycetidae</taxon>
        <taxon>Agaricales</taxon>
        <taxon>Agaricineae</taxon>
        <taxon>Psathyrellaceae</taxon>
        <taxon>Coprinellus</taxon>
    </lineage>
</organism>
<name>A0A4Y7T5X6_COPMI</name>
<dbReference type="AlphaFoldDB" id="A0A4Y7T5X6"/>
<dbReference type="Proteomes" id="UP000298030">
    <property type="component" value="Unassembled WGS sequence"/>
</dbReference>
<evidence type="ECO:0000313" key="1">
    <source>
        <dbReference type="EMBL" id="TEB29576.1"/>
    </source>
</evidence>
<keyword evidence="2" id="KW-1185">Reference proteome</keyword>
<evidence type="ECO:0000313" key="2">
    <source>
        <dbReference type="Proteomes" id="UP000298030"/>
    </source>
</evidence>
<accession>A0A4Y7T5X6</accession>
<reference evidence="1 2" key="1">
    <citation type="journal article" date="2019" name="Nat. Ecol. Evol.">
        <title>Megaphylogeny resolves global patterns of mushroom evolution.</title>
        <authorList>
            <person name="Varga T."/>
            <person name="Krizsan K."/>
            <person name="Foldi C."/>
            <person name="Dima B."/>
            <person name="Sanchez-Garcia M."/>
            <person name="Sanchez-Ramirez S."/>
            <person name="Szollosi G.J."/>
            <person name="Szarkandi J.G."/>
            <person name="Papp V."/>
            <person name="Albert L."/>
            <person name="Andreopoulos W."/>
            <person name="Angelini C."/>
            <person name="Antonin V."/>
            <person name="Barry K.W."/>
            <person name="Bougher N.L."/>
            <person name="Buchanan P."/>
            <person name="Buyck B."/>
            <person name="Bense V."/>
            <person name="Catcheside P."/>
            <person name="Chovatia M."/>
            <person name="Cooper J."/>
            <person name="Damon W."/>
            <person name="Desjardin D."/>
            <person name="Finy P."/>
            <person name="Geml J."/>
            <person name="Haridas S."/>
            <person name="Hughes K."/>
            <person name="Justo A."/>
            <person name="Karasinski D."/>
            <person name="Kautmanova I."/>
            <person name="Kiss B."/>
            <person name="Kocsube S."/>
            <person name="Kotiranta H."/>
            <person name="LaButti K.M."/>
            <person name="Lechner B.E."/>
            <person name="Liimatainen K."/>
            <person name="Lipzen A."/>
            <person name="Lukacs Z."/>
            <person name="Mihaltcheva S."/>
            <person name="Morgado L.N."/>
            <person name="Niskanen T."/>
            <person name="Noordeloos M.E."/>
            <person name="Ohm R.A."/>
            <person name="Ortiz-Santana B."/>
            <person name="Ovrebo C."/>
            <person name="Racz N."/>
            <person name="Riley R."/>
            <person name="Savchenko A."/>
            <person name="Shiryaev A."/>
            <person name="Soop K."/>
            <person name="Spirin V."/>
            <person name="Szebenyi C."/>
            <person name="Tomsovsky M."/>
            <person name="Tulloss R.E."/>
            <person name="Uehling J."/>
            <person name="Grigoriev I.V."/>
            <person name="Vagvolgyi C."/>
            <person name="Papp T."/>
            <person name="Martin F.M."/>
            <person name="Miettinen O."/>
            <person name="Hibbett D.S."/>
            <person name="Nagy L.G."/>
        </authorList>
    </citation>
    <scope>NUCLEOTIDE SEQUENCE [LARGE SCALE GENOMIC DNA]</scope>
    <source>
        <strain evidence="1 2">FP101781</strain>
    </source>
</reference>
<sequence length="107" mass="11658">MEGVSEHSIIIPDIQSRQSRNLVEPMSTSPMKLDHWLVNPCSLAHAPGRKGRAGASRLKNSGSCTYEMRKARYLGMIHTHRTTGNLGIQARQCSQSQGGFDASIGHG</sequence>
<protein>
    <submittedName>
        <fullName evidence="1">Uncharacterized protein</fullName>
    </submittedName>
</protein>
<proteinExistence type="predicted"/>
<comment type="caution">
    <text evidence="1">The sequence shown here is derived from an EMBL/GenBank/DDBJ whole genome shotgun (WGS) entry which is preliminary data.</text>
</comment>